<gene>
    <name evidence="1" type="ORF">ERIC2_c15780</name>
</gene>
<organism evidence="1 2">
    <name type="scientific">Paenibacillus larvae subsp. larvae DSM 25430</name>
    <dbReference type="NCBI Taxonomy" id="697284"/>
    <lineage>
        <taxon>Bacteria</taxon>
        <taxon>Bacillati</taxon>
        <taxon>Bacillota</taxon>
        <taxon>Bacilli</taxon>
        <taxon>Bacillales</taxon>
        <taxon>Paenibacillaceae</taxon>
        <taxon>Paenibacillus</taxon>
    </lineage>
</organism>
<evidence type="ECO:0000313" key="2">
    <source>
        <dbReference type="Proteomes" id="UP000029431"/>
    </source>
</evidence>
<dbReference type="KEGG" id="plv:ERIC2_c15780"/>
<sequence>MFIMSVLETRKKERADTGTSKSMEELLFSKSEPTVLVLEKMLEDTIQLKVAGQKWIDRTWIPKEARNFFNTNGTFLYRLSSIHYKGKVLSESLAFADVSLLQEKMIEKLETGNIPIDKLVQQIETRRNILYQGYQPSGNILALFDGFSLKSSIFPTVKYQILQNLKCIFYICEIFHADNLYNLLYKCPYIKG</sequence>
<name>V9W8H1_9BACL</name>
<dbReference type="Gene3D" id="3.40.1410.10">
    <property type="entry name" value="Chorismate lyase-like"/>
    <property type="match status" value="1"/>
</dbReference>
<dbReference type="HOGENOM" id="CLU_121414_0_0_9"/>
<dbReference type="SUPFAM" id="SSF64288">
    <property type="entry name" value="Chorismate lyase-like"/>
    <property type="match status" value="1"/>
</dbReference>
<dbReference type="Proteomes" id="UP000029431">
    <property type="component" value="Chromosome"/>
</dbReference>
<accession>V9W8H1</accession>
<dbReference type="PATRIC" id="fig|697284.3.peg.1510"/>
<dbReference type="InterPro" id="IPR028978">
    <property type="entry name" value="Chorismate_lyase_/UTRA_dom_sf"/>
</dbReference>
<evidence type="ECO:0000313" key="1">
    <source>
        <dbReference type="EMBL" id="AHD05402.1"/>
    </source>
</evidence>
<dbReference type="eggNOG" id="COG3161">
    <property type="taxonomic scope" value="Bacteria"/>
</dbReference>
<evidence type="ECO:0008006" key="3">
    <source>
        <dbReference type="Google" id="ProtNLM"/>
    </source>
</evidence>
<dbReference type="EMBL" id="CP003355">
    <property type="protein sequence ID" value="AHD05402.1"/>
    <property type="molecule type" value="Genomic_DNA"/>
</dbReference>
<protein>
    <recommendedName>
        <fullName evidence="3">Cold-shock protein</fullName>
    </recommendedName>
</protein>
<dbReference type="AlphaFoldDB" id="V9W8H1"/>
<reference evidence="1 2" key="1">
    <citation type="journal article" date="2014" name="PLoS ONE">
        <title>How to Kill the Honey Bee Larva: Genomic Potential and Virulence Mechanisms of Paenibacillus larvae.</title>
        <authorList>
            <person name="Djukic M."/>
            <person name="Brzuszkiewicz E."/>
            <person name="Funfhaus A."/>
            <person name="Voss J."/>
            <person name="Gollnow K."/>
            <person name="Poppinga L."/>
            <person name="Liesegang H."/>
            <person name="Garcia-Gonzalez E."/>
            <person name="Genersch E."/>
            <person name="Daniel R."/>
        </authorList>
    </citation>
    <scope>NUCLEOTIDE SEQUENCE [LARGE SCALE GENOMIC DNA]</scope>
    <source>
        <strain evidence="1 2">DSM 25430</strain>
    </source>
</reference>
<keyword evidence="2" id="KW-1185">Reference proteome</keyword>
<proteinExistence type="predicted"/>